<organism evidence="3 4">
    <name type="scientific">Alkalicoccobacillus plakortidis</name>
    <dbReference type="NCBI Taxonomy" id="444060"/>
    <lineage>
        <taxon>Bacteria</taxon>
        <taxon>Bacillati</taxon>
        <taxon>Bacillota</taxon>
        <taxon>Bacilli</taxon>
        <taxon>Bacillales</taxon>
        <taxon>Bacillaceae</taxon>
        <taxon>Alkalicoccobacillus</taxon>
    </lineage>
</organism>
<evidence type="ECO:0000256" key="1">
    <source>
        <dbReference type="SAM" id="MobiDB-lite"/>
    </source>
</evidence>
<keyword evidence="2" id="KW-1133">Transmembrane helix</keyword>
<feature type="region of interest" description="Disordered" evidence="1">
    <location>
        <begin position="67"/>
        <end position="90"/>
    </location>
</feature>
<evidence type="ECO:0000313" key="4">
    <source>
        <dbReference type="Proteomes" id="UP001203665"/>
    </source>
</evidence>
<protein>
    <submittedName>
        <fullName evidence="3">Uncharacterized protein</fullName>
    </submittedName>
</protein>
<reference evidence="3" key="1">
    <citation type="submission" date="2022-06" db="EMBL/GenBank/DDBJ databases">
        <title>Alkalicoccobacillus porphyridii sp. nov., isolated from a marine red alga, Porphyridium purpureum and reclassification of Shouchella plakortidis and Shouchella gibsonii as Alkalicoccobacillus plakortidis comb. nov. and Alkalicoccobacillus gibsonii comb. nov.</title>
        <authorList>
            <person name="Kim K.H."/>
            <person name="Lee J.K."/>
            <person name="Han D.M."/>
            <person name="Baek J.H."/>
            <person name="Jeon C.O."/>
        </authorList>
    </citation>
    <scope>NUCLEOTIDE SEQUENCE</scope>
    <source>
        <strain evidence="3">DSM 19153</strain>
    </source>
</reference>
<keyword evidence="2" id="KW-0472">Membrane</keyword>
<dbReference type="EMBL" id="JAMQJY010000001">
    <property type="protein sequence ID" value="MCM2676014.1"/>
    <property type="molecule type" value="Genomic_DNA"/>
</dbReference>
<gene>
    <name evidence="3" type="ORF">NDM98_11255</name>
</gene>
<evidence type="ECO:0000313" key="3">
    <source>
        <dbReference type="EMBL" id="MCM2676014.1"/>
    </source>
</evidence>
<dbReference type="RefSeq" id="WP_251607564.1">
    <property type="nucleotide sequence ID" value="NZ_JAMQJY010000001.1"/>
</dbReference>
<sequence length="90" mass="10380">MIELLLEMMMLWAVVLIGLYMLAAFSNMNLAFSNYKVKWNQQKEMRVQAYLYLVSPPIRPKSVTYRPKKPSINDQYASDDEAPSLVAAAY</sequence>
<dbReference type="Proteomes" id="UP001203665">
    <property type="component" value="Unassembled WGS sequence"/>
</dbReference>
<comment type="caution">
    <text evidence="3">The sequence shown here is derived from an EMBL/GenBank/DDBJ whole genome shotgun (WGS) entry which is preliminary data.</text>
</comment>
<name>A0ABT0XJF5_9BACI</name>
<keyword evidence="2" id="KW-0812">Transmembrane</keyword>
<keyword evidence="4" id="KW-1185">Reference proteome</keyword>
<evidence type="ECO:0000256" key="2">
    <source>
        <dbReference type="SAM" id="Phobius"/>
    </source>
</evidence>
<feature type="transmembrane region" description="Helical" evidence="2">
    <location>
        <begin position="12"/>
        <end position="32"/>
    </location>
</feature>
<accession>A0ABT0XJF5</accession>
<proteinExistence type="predicted"/>